<keyword evidence="2 3" id="KW-0378">Hydrolase</keyword>
<dbReference type="Proteomes" id="UP001163328">
    <property type="component" value="Chromosome"/>
</dbReference>
<evidence type="ECO:0000256" key="2">
    <source>
        <dbReference type="ARBA" id="ARBA00022801"/>
    </source>
</evidence>
<sequence length="160" mass="18294">MRKNNRITFQFISEPTDVNFGGKVHGGVVMKWIDQVAYTCASTWAEKYCVTIYVGGIRFYKPINIGEVIKVDAYVIYTGKTSIHIAVDVYSRGIQNPNFVKKTHCVIVFVAVDGNGKPSNVEKFVPQDEIESKYEEYALRLKALRENIDKEMMPFIEEQN</sequence>
<keyword evidence="6" id="KW-1185">Reference proteome</keyword>
<protein>
    <submittedName>
        <fullName evidence="5">Acyl-CoA thioesterase</fullName>
    </submittedName>
</protein>
<dbReference type="SUPFAM" id="SSF54637">
    <property type="entry name" value="Thioesterase/thiol ester dehydrase-isomerase"/>
    <property type="match status" value="1"/>
</dbReference>
<accession>A0ABY6M426</accession>
<reference evidence="5" key="1">
    <citation type="submission" date="2021-08" db="EMBL/GenBank/DDBJ databases">
        <title>Flavobacterium sp. strain CC-SYL302.</title>
        <authorList>
            <person name="Lin S.-Y."/>
            <person name="Lee T.-H."/>
            <person name="Young C.-C."/>
        </authorList>
    </citation>
    <scope>NUCLEOTIDE SEQUENCE</scope>
    <source>
        <strain evidence="5">CC-SYL302</strain>
    </source>
</reference>
<dbReference type="Gene3D" id="3.10.129.10">
    <property type="entry name" value="Hotdog Thioesterase"/>
    <property type="match status" value="1"/>
</dbReference>
<evidence type="ECO:0000313" key="5">
    <source>
        <dbReference type="EMBL" id="UYW02335.1"/>
    </source>
</evidence>
<dbReference type="PANTHER" id="PTHR11049:SF16">
    <property type="entry name" value="PROTEIN VDLD"/>
    <property type="match status" value="1"/>
</dbReference>
<evidence type="ECO:0000259" key="4">
    <source>
        <dbReference type="PROSITE" id="PS51770"/>
    </source>
</evidence>
<gene>
    <name evidence="5" type="ORF">K5I29_05400</name>
</gene>
<comment type="similarity">
    <text evidence="1">Belongs to the acyl coenzyme A hydrolase family.</text>
</comment>
<dbReference type="InterPro" id="IPR040170">
    <property type="entry name" value="Cytosol_ACT"/>
</dbReference>
<dbReference type="PROSITE" id="PS51770">
    <property type="entry name" value="HOTDOG_ACOT"/>
    <property type="match status" value="1"/>
</dbReference>
<dbReference type="InterPro" id="IPR006683">
    <property type="entry name" value="Thioestr_dom"/>
</dbReference>
<evidence type="ECO:0000256" key="3">
    <source>
        <dbReference type="PROSITE-ProRule" id="PRU01106"/>
    </source>
</evidence>
<dbReference type="PANTHER" id="PTHR11049">
    <property type="entry name" value="ACYL COENZYME A THIOESTER HYDROLASE"/>
    <property type="match status" value="1"/>
</dbReference>
<feature type="domain" description="HotDog ACOT-type" evidence="4">
    <location>
        <begin position="3"/>
        <end position="115"/>
    </location>
</feature>
<dbReference type="InterPro" id="IPR029069">
    <property type="entry name" value="HotDog_dom_sf"/>
</dbReference>
<dbReference type="InterPro" id="IPR033120">
    <property type="entry name" value="HOTDOG_ACOT"/>
</dbReference>
<dbReference type="CDD" id="cd03442">
    <property type="entry name" value="BFIT_BACH"/>
    <property type="match status" value="1"/>
</dbReference>
<dbReference type="EMBL" id="CP081495">
    <property type="protein sequence ID" value="UYW02335.1"/>
    <property type="molecule type" value="Genomic_DNA"/>
</dbReference>
<dbReference type="RefSeq" id="WP_264434881.1">
    <property type="nucleotide sequence ID" value="NZ_CP081495.1"/>
</dbReference>
<evidence type="ECO:0000256" key="1">
    <source>
        <dbReference type="ARBA" id="ARBA00010458"/>
    </source>
</evidence>
<dbReference type="Pfam" id="PF03061">
    <property type="entry name" value="4HBT"/>
    <property type="match status" value="1"/>
</dbReference>
<name>A0ABY6M426_9FLAO</name>
<organism evidence="5 6">
    <name type="scientific">Flavobacterium agricola</name>
    <dbReference type="NCBI Taxonomy" id="2870839"/>
    <lineage>
        <taxon>Bacteria</taxon>
        <taxon>Pseudomonadati</taxon>
        <taxon>Bacteroidota</taxon>
        <taxon>Flavobacteriia</taxon>
        <taxon>Flavobacteriales</taxon>
        <taxon>Flavobacteriaceae</taxon>
        <taxon>Flavobacterium</taxon>
    </lineage>
</organism>
<evidence type="ECO:0000313" key="6">
    <source>
        <dbReference type="Proteomes" id="UP001163328"/>
    </source>
</evidence>
<proteinExistence type="inferred from homology"/>